<feature type="transmembrane region" description="Helical" evidence="2">
    <location>
        <begin position="628"/>
        <end position="647"/>
    </location>
</feature>
<feature type="transmembrane region" description="Helical" evidence="2">
    <location>
        <begin position="540"/>
        <end position="560"/>
    </location>
</feature>
<evidence type="ECO:0000313" key="3">
    <source>
        <dbReference type="EMBL" id="BBO33299.1"/>
    </source>
</evidence>
<evidence type="ECO:0000256" key="1">
    <source>
        <dbReference type="SAM" id="MobiDB-lite"/>
    </source>
</evidence>
<feature type="transmembrane region" description="Helical" evidence="2">
    <location>
        <begin position="514"/>
        <end position="531"/>
    </location>
</feature>
<feature type="transmembrane region" description="Helical" evidence="2">
    <location>
        <begin position="359"/>
        <end position="381"/>
    </location>
</feature>
<feature type="transmembrane region" description="Helical" evidence="2">
    <location>
        <begin position="845"/>
        <end position="864"/>
    </location>
</feature>
<feature type="compositionally biased region" description="Low complexity" evidence="1">
    <location>
        <begin position="36"/>
        <end position="48"/>
    </location>
</feature>
<reference evidence="4" key="1">
    <citation type="submission" date="2019-10" db="EMBL/GenBank/DDBJ databases">
        <title>Lacipirellula parvula gen. nov., sp. nov., representing a lineage of planctomycetes widespread in freshwater anoxic habitats, and description of the family Lacipirellulaceae.</title>
        <authorList>
            <person name="Dedysh S.N."/>
            <person name="Kulichevskaya I.S."/>
            <person name="Beletsky A.V."/>
            <person name="Rakitin A.L."/>
            <person name="Mardanov A.V."/>
            <person name="Ivanova A.A."/>
            <person name="Saltykova V.X."/>
            <person name="Rijpstra W.I.C."/>
            <person name="Sinninghe Damste J.S."/>
            <person name="Ravin N.V."/>
        </authorList>
    </citation>
    <scope>NUCLEOTIDE SEQUENCE [LARGE SCALE GENOMIC DNA]</scope>
    <source>
        <strain evidence="4">PX69</strain>
    </source>
</reference>
<keyword evidence="4" id="KW-1185">Reference proteome</keyword>
<feature type="transmembrane region" description="Helical" evidence="2">
    <location>
        <begin position="252"/>
        <end position="269"/>
    </location>
</feature>
<accession>A0A5K7XK70</accession>
<feature type="transmembrane region" description="Helical" evidence="2">
    <location>
        <begin position="387"/>
        <end position="404"/>
    </location>
</feature>
<gene>
    <name evidence="3" type="ORF">PLANPX_2911</name>
</gene>
<dbReference type="Proteomes" id="UP000326837">
    <property type="component" value="Chromosome"/>
</dbReference>
<sequence length="915" mass="97989">MSIPIRCVCGRHLLARDDFAGARAECPTCGRTLQIPADPSARRPTAAPATPPPAAPPAAASAAPDIEALEITEFLDPPNEPSGAAAAAGGAGAPPKSTKSAAARMFEALLDPRSIQWMLMIGGGLCVLGFIVWLVSLGVFKDPHVLAVVLGVGTLAILGAGWFVALRTRFKVAGQALTFLGCVVAPLNLWFYHAQGLLTVDGHLWVGGVVCCLLYAATVYVLRDPLFMYAVEVGVTLTTLLLLADMGKITDAPMLAMFLMALGLISIHSERAFSPAGDAQFLRRRFGLPLFWSGHVQIGTSLLILLASQLLSWLLTPAKDLFDIEWTGNLLTTNHLLAGGLWLAAVYAYLYSDLIVRKIGLYLWLAGFSLVMAELTLLVGFNVPMEWILAVMSATALAVNFGWSRFATDDLKLARIVPPVGMALSLLPVAAGLILHIRATSGAFNAMDWGYNTGFAFVVAMLIAAVCNRISAALYRRSDARTSQLYFFLSAACVLVAAAGQLRDRGLTDWSDQAPWLMLIPLAYLLGARLWRGHSAERPLYYVAQAATGIILAAGFIATIKDPTAFRPLLGERTSLLYGLVFTEAAIFYLLAGFFKRRSWNTYLAAAAACGAIWQFMGYYGIDASYYTMLYAGLGLACLVGARSLGLQPVTVYRERYRSATVLRGRGLALLQCGHGILTVAALAALMQGLAGLAARDAQVIDIVSIFVTALAAGAASFVAPPSPWRRLYATAAVALAAVGFLRLNILINLNGWQKFEIFAVVAGAIMLAASHWALFRDTDTQHDDSVSIGLTLGSLLVAGTLLVAVLYNRWAGDGPSLYDELALLTFTIIMAVTGVSWQIRATTLFGGGALAIYLVVLVTTLAYRPQVAVGVYLAVGGGLVFATGIALSVYREKLLRLPERISNREGIFKILNWR</sequence>
<dbReference type="RefSeq" id="WP_152099107.1">
    <property type="nucleotide sequence ID" value="NZ_AP021861.1"/>
</dbReference>
<feature type="region of interest" description="Disordered" evidence="1">
    <location>
        <begin position="31"/>
        <end position="59"/>
    </location>
</feature>
<keyword evidence="2" id="KW-0812">Transmembrane</keyword>
<protein>
    <submittedName>
        <fullName evidence="3">Uncharacterized protein</fullName>
    </submittedName>
</protein>
<feature type="transmembrane region" description="Helical" evidence="2">
    <location>
        <begin position="602"/>
        <end position="622"/>
    </location>
</feature>
<dbReference type="KEGG" id="lpav:PLANPX_2911"/>
<dbReference type="AlphaFoldDB" id="A0A5K7XK70"/>
<name>A0A5K7XK70_9BACT</name>
<feature type="transmembrane region" description="Helical" evidence="2">
    <location>
        <begin position="449"/>
        <end position="472"/>
    </location>
</feature>
<feature type="transmembrane region" description="Helical" evidence="2">
    <location>
        <begin position="204"/>
        <end position="222"/>
    </location>
</feature>
<feature type="transmembrane region" description="Helical" evidence="2">
    <location>
        <begin position="788"/>
        <end position="810"/>
    </location>
</feature>
<feature type="transmembrane region" description="Helical" evidence="2">
    <location>
        <begin position="703"/>
        <end position="721"/>
    </location>
</feature>
<feature type="transmembrane region" description="Helical" evidence="2">
    <location>
        <begin position="758"/>
        <end position="776"/>
    </location>
</feature>
<evidence type="ECO:0000256" key="2">
    <source>
        <dbReference type="SAM" id="Phobius"/>
    </source>
</evidence>
<feature type="transmembrane region" description="Helical" evidence="2">
    <location>
        <begin position="335"/>
        <end position="352"/>
    </location>
</feature>
<feature type="transmembrane region" description="Helical" evidence="2">
    <location>
        <begin position="822"/>
        <end position="838"/>
    </location>
</feature>
<feature type="transmembrane region" description="Helical" evidence="2">
    <location>
        <begin position="870"/>
        <end position="891"/>
    </location>
</feature>
<feature type="transmembrane region" description="Helical" evidence="2">
    <location>
        <begin position="172"/>
        <end position="192"/>
    </location>
</feature>
<evidence type="ECO:0000313" key="4">
    <source>
        <dbReference type="Proteomes" id="UP000326837"/>
    </source>
</evidence>
<proteinExistence type="predicted"/>
<feature type="transmembrane region" description="Helical" evidence="2">
    <location>
        <begin position="575"/>
        <end position="595"/>
    </location>
</feature>
<feature type="transmembrane region" description="Helical" evidence="2">
    <location>
        <begin position="117"/>
        <end position="139"/>
    </location>
</feature>
<feature type="transmembrane region" description="Helical" evidence="2">
    <location>
        <begin position="145"/>
        <end position="165"/>
    </location>
</feature>
<organism evidence="3 4">
    <name type="scientific">Lacipirellula parvula</name>
    <dbReference type="NCBI Taxonomy" id="2650471"/>
    <lineage>
        <taxon>Bacteria</taxon>
        <taxon>Pseudomonadati</taxon>
        <taxon>Planctomycetota</taxon>
        <taxon>Planctomycetia</taxon>
        <taxon>Pirellulales</taxon>
        <taxon>Lacipirellulaceae</taxon>
        <taxon>Lacipirellula</taxon>
    </lineage>
</organism>
<feature type="transmembrane region" description="Helical" evidence="2">
    <location>
        <begin position="668"/>
        <end position="691"/>
    </location>
</feature>
<dbReference type="EMBL" id="AP021861">
    <property type="protein sequence ID" value="BBO33299.1"/>
    <property type="molecule type" value="Genomic_DNA"/>
</dbReference>
<feature type="transmembrane region" description="Helical" evidence="2">
    <location>
        <begin position="416"/>
        <end position="437"/>
    </location>
</feature>
<feature type="transmembrane region" description="Helical" evidence="2">
    <location>
        <begin position="728"/>
        <end position="746"/>
    </location>
</feature>
<keyword evidence="2" id="KW-0472">Membrane</keyword>
<feature type="transmembrane region" description="Helical" evidence="2">
    <location>
        <begin position="229"/>
        <end position="246"/>
    </location>
</feature>
<feature type="transmembrane region" description="Helical" evidence="2">
    <location>
        <begin position="484"/>
        <end position="502"/>
    </location>
</feature>
<keyword evidence="2" id="KW-1133">Transmembrane helix</keyword>
<feature type="transmembrane region" description="Helical" evidence="2">
    <location>
        <begin position="290"/>
        <end position="315"/>
    </location>
</feature>